<evidence type="ECO:0000256" key="6">
    <source>
        <dbReference type="ARBA" id="ARBA00022868"/>
    </source>
</evidence>
<keyword evidence="7" id="KW-0965">Cell junction</keyword>
<dbReference type="PROSITE" id="PS00407">
    <property type="entry name" value="CONNEXINS_1"/>
    <property type="match status" value="1"/>
</dbReference>
<dbReference type="GO" id="GO:0005243">
    <property type="term" value="F:gap junction channel activity"/>
    <property type="evidence" value="ECO:0007669"/>
    <property type="project" value="TreeGrafter"/>
</dbReference>
<feature type="domain" description="Connexin N-terminal" evidence="12">
    <location>
        <begin position="43"/>
        <end position="76"/>
    </location>
</feature>
<evidence type="ECO:0000256" key="1">
    <source>
        <dbReference type="ARBA" id="ARBA00004610"/>
    </source>
</evidence>
<dbReference type="InterPro" id="IPR038359">
    <property type="entry name" value="Connexin_N_sf"/>
</dbReference>
<keyword evidence="9 11" id="KW-0472">Membrane</keyword>
<feature type="domain" description="Connexin cysteine-rich" evidence="13">
    <location>
        <begin position="150"/>
        <end position="216"/>
    </location>
</feature>
<accession>A0A8C6WX11</accession>
<comment type="function">
    <text evidence="10">One gap junction consists of a cluster of closely packed pairs of transmembrane channels, the connexons, through which materials of low MW diffuse from one cell to a neighboring cell.</text>
</comment>
<dbReference type="GO" id="GO:0007267">
    <property type="term" value="P:cell-cell signaling"/>
    <property type="evidence" value="ECO:0007669"/>
    <property type="project" value="TreeGrafter"/>
</dbReference>
<keyword evidence="8 11" id="KW-1133">Transmembrane helix</keyword>
<evidence type="ECO:0000259" key="13">
    <source>
        <dbReference type="SMART" id="SM01089"/>
    </source>
</evidence>
<name>A0A8C6WX11_9GOBI</name>
<reference evidence="14" key="2">
    <citation type="submission" date="2025-09" db="UniProtKB">
        <authorList>
            <consortium name="Ensembl"/>
        </authorList>
    </citation>
    <scope>IDENTIFICATION</scope>
</reference>
<evidence type="ECO:0000256" key="2">
    <source>
        <dbReference type="ARBA" id="ARBA00004651"/>
    </source>
</evidence>
<evidence type="ECO:0000313" key="15">
    <source>
        <dbReference type="Proteomes" id="UP000694523"/>
    </source>
</evidence>
<dbReference type="Gene3D" id="1.20.1440.80">
    <property type="entry name" value="Gap junction channel protein cysteine-rich domain"/>
    <property type="match status" value="1"/>
</dbReference>
<keyword evidence="6 10" id="KW-0303">Gap junction</keyword>
<dbReference type="InterPro" id="IPR013092">
    <property type="entry name" value="Connexin_N"/>
</dbReference>
<dbReference type="PROSITE" id="PS00408">
    <property type="entry name" value="CONNEXINS_2"/>
    <property type="match status" value="1"/>
</dbReference>
<feature type="transmembrane region" description="Helical" evidence="11">
    <location>
        <begin position="140"/>
        <end position="161"/>
    </location>
</feature>
<dbReference type="AlphaFoldDB" id="A0A8C6WX11"/>
<evidence type="ECO:0000256" key="4">
    <source>
        <dbReference type="ARBA" id="ARBA00022475"/>
    </source>
</evidence>
<dbReference type="InterPro" id="IPR019570">
    <property type="entry name" value="Connexin_CCC"/>
</dbReference>
<evidence type="ECO:0000256" key="9">
    <source>
        <dbReference type="ARBA" id="ARBA00023136"/>
    </source>
</evidence>
<feature type="transmembrane region" description="Helical" evidence="11">
    <location>
        <begin position="78"/>
        <end position="100"/>
    </location>
</feature>
<organism evidence="14 15">
    <name type="scientific">Neogobius melanostomus</name>
    <name type="common">round goby</name>
    <dbReference type="NCBI Taxonomy" id="47308"/>
    <lineage>
        <taxon>Eukaryota</taxon>
        <taxon>Metazoa</taxon>
        <taxon>Chordata</taxon>
        <taxon>Craniata</taxon>
        <taxon>Vertebrata</taxon>
        <taxon>Euteleostomi</taxon>
        <taxon>Actinopterygii</taxon>
        <taxon>Neopterygii</taxon>
        <taxon>Teleostei</taxon>
        <taxon>Neoteleostei</taxon>
        <taxon>Acanthomorphata</taxon>
        <taxon>Gobiaria</taxon>
        <taxon>Gobiiformes</taxon>
        <taxon>Gobioidei</taxon>
        <taxon>Gobiidae</taxon>
        <taxon>Benthophilinae</taxon>
        <taxon>Neogobiini</taxon>
        <taxon>Neogobius</taxon>
    </lineage>
</organism>
<dbReference type="Pfam" id="PF00029">
    <property type="entry name" value="Connexin"/>
    <property type="match status" value="1"/>
</dbReference>
<dbReference type="InterPro" id="IPR017990">
    <property type="entry name" value="Connexin_CS"/>
</dbReference>
<evidence type="ECO:0000256" key="3">
    <source>
        <dbReference type="ARBA" id="ARBA00011455"/>
    </source>
</evidence>
<comment type="subunit">
    <text evidence="3 10">A connexon is composed of a hexamer of connexins.</text>
</comment>
<dbReference type="SMART" id="SM01089">
    <property type="entry name" value="Connexin_CCC"/>
    <property type="match status" value="1"/>
</dbReference>
<evidence type="ECO:0000256" key="11">
    <source>
        <dbReference type="SAM" id="Phobius"/>
    </source>
</evidence>
<dbReference type="PRINTS" id="PR00206">
    <property type="entry name" value="CONNEXIN"/>
</dbReference>
<dbReference type="PANTHER" id="PTHR11984">
    <property type="entry name" value="CONNEXIN"/>
    <property type="match status" value="1"/>
</dbReference>
<sequence>MGDWHLLGRLLDKVQTHSTVIGKVWLTVLFVFRILVLNTAADRVWGDEQSDFVCNTQQPGCENVCYDMAFPISHVRFWVLQIIAVATPKLLYLGYVLHVIHAEKKMMKKQTEFDDQDYKKPKYTKSNGKINIRGRLLRSYVFHLVAKIVLEAFFIWGQYYLYGLTLAPRYVCSRFPCPHQVDCFLSRPTEKSVIIWFMLVAALISLALCLIELFYMFVKAVKECMSRRQDYTVTPVTPPLKAYKSHDEMVQNSVNEAAKNAENNKIGQVFI</sequence>
<evidence type="ECO:0000256" key="7">
    <source>
        <dbReference type="ARBA" id="ARBA00022949"/>
    </source>
</evidence>
<keyword evidence="4" id="KW-1003">Cell membrane</keyword>
<proteinExistence type="inferred from homology"/>
<feature type="transmembrane region" description="Helical" evidence="11">
    <location>
        <begin position="194"/>
        <end position="218"/>
    </location>
</feature>
<dbReference type="Ensembl" id="ENSNMLT00000042526.1">
    <property type="protein sequence ID" value="ENSNMLP00000038198.1"/>
    <property type="gene ID" value="ENSNMLG00000023586.1"/>
</dbReference>
<evidence type="ECO:0000313" key="14">
    <source>
        <dbReference type="Ensembl" id="ENSNMLP00000038198.1"/>
    </source>
</evidence>
<keyword evidence="15" id="KW-1185">Reference proteome</keyword>
<evidence type="ECO:0000256" key="10">
    <source>
        <dbReference type="RuleBase" id="RU000630"/>
    </source>
</evidence>
<evidence type="ECO:0000256" key="5">
    <source>
        <dbReference type="ARBA" id="ARBA00022692"/>
    </source>
</evidence>
<protein>
    <recommendedName>
        <fullName evidence="10">Gap junction protein</fullName>
    </recommendedName>
</protein>
<comment type="similarity">
    <text evidence="10">Belongs to the connexin family.</text>
</comment>
<evidence type="ECO:0000256" key="8">
    <source>
        <dbReference type="ARBA" id="ARBA00022989"/>
    </source>
</evidence>
<dbReference type="PANTHER" id="PTHR11984:SF105">
    <property type="entry name" value="GAP JUNCTION PROTEIN"/>
    <property type="match status" value="1"/>
</dbReference>
<keyword evidence="5 10" id="KW-0812">Transmembrane</keyword>
<dbReference type="InterPro" id="IPR000500">
    <property type="entry name" value="Connexin"/>
</dbReference>
<dbReference type="GO" id="GO:0005922">
    <property type="term" value="C:connexin complex"/>
    <property type="evidence" value="ECO:0007669"/>
    <property type="project" value="InterPro"/>
</dbReference>
<reference evidence="14" key="1">
    <citation type="submission" date="2025-08" db="UniProtKB">
        <authorList>
            <consortium name="Ensembl"/>
        </authorList>
    </citation>
    <scope>IDENTIFICATION</scope>
</reference>
<comment type="subcellular location">
    <subcellularLocation>
        <location evidence="1">Cell junction</location>
        <location evidence="1">Gap junction</location>
    </subcellularLocation>
    <subcellularLocation>
        <location evidence="2 10">Cell membrane</location>
        <topology evidence="2 10">Multi-pass membrane protein</topology>
    </subcellularLocation>
</comment>
<dbReference type="Proteomes" id="UP000694523">
    <property type="component" value="Unplaced"/>
</dbReference>
<dbReference type="FunFam" id="1.20.1440.80:FF:000001">
    <property type="entry name" value="Gap junction alpha-1"/>
    <property type="match status" value="1"/>
</dbReference>
<dbReference type="SMART" id="SM00037">
    <property type="entry name" value="CNX"/>
    <property type="match status" value="1"/>
</dbReference>
<evidence type="ECO:0000259" key="12">
    <source>
        <dbReference type="SMART" id="SM00037"/>
    </source>
</evidence>
<feature type="transmembrane region" description="Helical" evidence="11">
    <location>
        <begin position="20"/>
        <end position="41"/>
    </location>
</feature>